<feature type="region of interest" description="Disordered" evidence="2">
    <location>
        <begin position="697"/>
        <end position="779"/>
    </location>
</feature>
<sequence>MSRGGRRSVPSTGSARATAAALRGGTYQSFRIEQDDMEAIRDAEGVQEGVQSLPSLSHDVLQHVLKHAHDVRTVAHARLVCKTWALAVAGAPAVIESSLPGNDAAHARAKLDCLRTLAPCARELRLNVSPGAGSELLVDALSDLGRLHLLSALELRFSEVLELSSPDVAALSALRRLEALRLINVSVPAGVDLRPLAAGLTALRELRLVQNSKVAPLLTGDDALAAIGGISSIEDLELRGRLAGVADGGLLSLRGLRRLRRLAVGWVPWQSQVSQAAALQLLAGLPLLRSLKLCGAELLLPAALSSGSVPGAAQPGAQPADVAALAAALHADAPNAVDAALAAAPAPPPPALQMPALQPLPLPLPPAAPEEAGADGDGGDDDGLAPLGVAPPAGAAAGAAAAGPSQLYSMASAPLLGVVGAPRGAAARSPAARREAAHAANAHLRAVVAASLAHVEDLKLRFNCCGTAVEKVLLALGPQMRGSVAGLQWSYAKLGGPLYIKLLGSCTNLRSLKIHMWYQDYNQSPTVLQLTSLAGLSRLETLLIDKRPPFQQALPAQQAAVHVPITSSGLRALSGAWPALRKLHLGLARADFAADAFEHLGAFTALRALTLHSYDASWCDAPCTLPLDVSHLPPALEKLNLLHVELKMGAARAGAGGAGAGAGGRWSSAGGACASTSCGGGHAALAALAAAPAAAPRPSAGGGGTVLRSMGTAALPPTSSLALPPARPGGRSRGGAPLPPSHSVRLTSGGGAAPLCQPRPGQLPQQQAPAAPAAPSPAAASAVPQLAPLASNSSIGKMTCASPFASLRSGDHAALLEAFPDAQLAAAASDVDLSAVYPAPAAAGPAPAPQQLAAPPSGLARRPSAFAVPPPLAIPEVESPGPSAGPSPAAAAAQPPQQQQAPKRALAASPFAAAAAAATHAAVGDAPFGAEPEIAAEAAAPAPAPQPQASHLQDQPSGGFFSSLLPQMSCPASLTKQFSFGRGRNRSSAGGSKSRGATSGGGAKGADAFAPGAAPPAPPERRAHLPSLQQLHLKHCSLEGISLDQLVSHPEELRVLQLHELSGLRPRDISVLPLLTSLKRLSLIAPREDGWLGLAPLRLLAPLSGLRHLDWVPSERGVPSRLRADDAATLLQLGHLHVLTLPACLGKGDALAALSERLAATCQLRLMTPAYCEHPGAPKVSKIQRLLSAASDLFERATGGGRASRSGGGAGRDDDEDDDDY</sequence>
<feature type="region of interest" description="Disordered" evidence="2">
    <location>
        <begin position="350"/>
        <end position="389"/>
    </location>
</feature>
<feature type="compositionally biased region" description="Acidic residues" evidence="2">
    <location>
        <begin position="372"/>
        <end position="383"/>
    </location>
</feature>
<feature type="region of interest" description="Disordered" evidence="2">
    <location>
        <begin position="842"/>
        <end position="907"/>
    </location>
</feature>
<reference evidence="3 4" key="1">
    <citation type="journal article" date="2018" name="Sci. Rep.">
        <title>Raphidocelis subcapitata (=Pseudokirchneriella subcapitata) provides an insight into genome evolution and environmental adaptations in the Sphaeropleales.</title>
        <authorList>
            <person name="Suzuki S."/>
            <person name="Yamaguchi H."/>
            <person name="Nakajima N."/>
            <person name="Kawachi M."/>
        </authorList>
    </citation>
    <scope>NUCLEOTIDE SEQUENCE [LARGE SCALE GENOMIC DNA]</scope>
    <source>
        <strain evidence="3 4">NIES-35</strain>
    </source>
</reference>
<keyword evidence="4" id="KW-1185">Reference proteome</keyword>
<feature type="compositionally biased region" description="Low complexity" evidence="2">
    <location>
        <begin position="879"/>
        <end position="907"/>
    </location>
</feature>
<organism evidence="3 4">
    <name type="scientific">Raphidocelis subcapitata</name>
    <dbReference type="NCBI Taxonomy" id="307507"/>
    <lineage>
        <taxon>Eukaryota</taxon>
        <taxon>Viridiplantae</taxon>
        <taxon>Chlorophyta</taxon>
        <taxon>core chlorophytes</taxon>
        <taxon>Chlorophyceae</taxon>
        <taxon>CS clade</taxon>
        <taxon>Sphaeropleales</taxon>
        <taxon>Selenastraceae</taxon>
        <taxon>Raphidocelis</taxon>
    </lineage>
</organism>
<accession>A0A2V0P8K4</accession>
<dbReference type="SUPFAM" id="SSF52047">
    <property type="entry name" value="RNI-like"/>
    <property type="match status" value="2"/>
</dbReference>
<dbReference type="EMBL" id="BDRX01000075">
    <property type="protein sequence ID" value="GBF96176.1"/>
    <property type="molecule type" value="Genomic_DNA"/>
</dbReference>
<comment type="subcellular location">
    <subcellularLocation>
        <location evidence="1">Cytoplasm</location>
        <location evidence="1">Cytoskeleton</location>
        <location evidence="1">Cilium axoneme</location>
    </subcellularLocation>
</comment>
<feature type="compositionally biased region" description="Low complexity" evidence="2">
    <location>
        <begin position="11"/>
        <end position="20"/>
    </location>
</feature>
<dbReference type="AlphaFoldDB" id="A0A2V0P8K4"/>
<dbReference type="GO" id="GO:0005930">
    <property type="term" value="C:axoneme"/>
    <property type="evidence" value="ECO:0007669"/>
    <property type="project" value="UniProtKB-SubCell"/>
</dbReference>
<evidence type="ECO:0008006" key="5">
    <source>
        <dbReference type="Google" id="ProtNLM"/>
    </source>
</evidence>
<feature type="compositionally biased region" description="Pro residues" evidence="2">
    <location>
        <begin position="350"/>
        <end position="368"/>
    </location>
</feature>
<feature type="region of interest" description="Disordered" evidence="2">
    <location>
        <begin position="980"/>
        <end position="1022"/>
    </location>
</feature>
<feature type="compositionally biased region" description="Low complexity" evidence="2">
    <location>
        <begin position="712"/>
        <end position="724"/>
    </location>
</feature>
<protein>
    <recommendedName>
        <fullName evidence="5">F-box domain-containing protein</fullName>
    </recommendedName>
</protein>
<dbReference type="Proteomes" id="UP000247498">
    <property type="component" value="Unassembled WGS sequence"/>
</dbReference>
<feature type="compositionally biased region" description="Gly residues" evidence="2">
    <location>
        <begin position="1198"/>
        <end position="1210"/>
    </location>
</feature>
<dbReference type="GO" id="GO:0019005">
    <property type="term" value="C:SCF ubiquitin ligase complex"/>
    <property type="evidence" value="ECO:0007669"/>
    <property type="project" value="TreeGrafter"/>
</dbReference>
<feature type="compositionally biased region" description="Low complexity" evidence="2">
    <location>
        <begin position="754"/>
        <end position="779"/>
    </location>
</feature>
<comment type="caution">
    <text evidence="3">The sequence shown here is derived from an EMBL/GenBank/DDBJ whole genome shotgun (WGS) entry which is preliminary data.</text>
</comment>
<name>A0A2V0P8K4_9CHLO</name>
<feature type="region of interest" description="Disordered" evidence="2">
    <location>
        <begin position="1"/>
        <end position="20"/>
    </location>
</feature>
<feature type="region of interest" description="Disordered" evidence="2">
    <location>
        <begin position="938"/>
        <end position="964"/>
    </location>
</feature>
<proteinExistence type="predicted"/>
<dbReference type="InParanoid" id="A0A2V0P8K4"/>
<gene>
    <name evidence="3" type="ORF">Rsub_08924</name>
</gene>
<evidence type="ECO:0000256" key="1">
    <source>
        <dbReference type="ARBA" id="ARBA00004430"/>
    </source>
</evidence>
<evidence type="ECO:0000313" key="4">
    <source>
        <dbReference type="Proteomes" id="UP000247498"/>
    </source>
</evidence>
<dbReference type="PANTHER" id="PTHR13318">
    <property type="entry name" value="PARTNER OF PAIRED, ISOFORM B-RELATED"/>
    <property type="match status" value="1"/>
</dbReference>
<dbReference type="Gene3D" id="3.80.10.10">
    <property type="entry name" value="Ribonuclease Inhibitor"/>
    <property type="match status" value="3"/>
</dbReference>
<feature type="compositionally biased region" description="Low complexity" evidence="2">
    <location>
        <begin position="986"/>
        <end position="997"/>
    </location>
</feature>
<dbReference type="InterPro" id="IPR032675">
    <property type="entry name" value="LRR_dom_sf"/>
</dbReference>
<dbReference type="GO" id="GO:0031146">
    <property type="term" value="P:SCF-dependent proteasomal ubiquitin-dependent protein catabolic process"/>
    <property type="evidence" value="ECO:0007669"/>
    <property type="project" value="TreeGrafter"/>
</dbReference>
<feature type="compositionally biased region" description="Low complexity" evidence="2">
    <location>
        <begin position="842"/>
        <end position="860"/>
    </location>
</feature>
<feature type="region of interest" description="Disordered" evidence="2">
    <location>
        <begin position="1197"/>
        <end position="1221"/>
    </location>
</feature>
<evidence type="ECO:0000256" key="2">
    <source>
        <dbReference type="SAM" id="MobiDB-lite"/>
    </source>
</evidence>
<dbReference type="PANTHER" id="PTHR13318:SF190">
    <property type="entry name" value="PARTNER OF PAIRED, ISOFORM B"/>
    <property type="match status" value="1"/>
</dbReference>
<evidence type="ECO:0000313" key="3">
    <source>
        <dbReference type="EMBL" id="GBF96176.1"/>
    </source>
</evidence>
<dbReference type="OrthoDB" id="10641789at2759"/>